<keyword evidence="4" id="KW-1185">Reference proteome</keyword>
<dbReference type="PANTHER" id="PTHR34384:SF5">
    <property type="entry name" value="L-2,3-DIAMINOPROPANOATE--CITRATE LIGASE"/>
    <property type="match status" value="1"/>
</dbReference>
<dbReference type="GeneID" id="98148942"/>
<dbReference type="Pfam" id="PF04183">
    <property type="entry name" value="IucA_IucC"/>
    <property type="match status" value="1"/>
</dbReference>
<dbReference type="EMBL" id="JBFXLQ010000065">
    <property type="protein sequence ID" value="KAL2862584.1"/>
    <property type="molecule type" value="Genomic_DNA"/>
</dbReference>
<accession>A0ABR4LDH2</accession>
<comment type="caution">
    <text evidence="3">The sequence shown here is derived from an EMBL/GenBank/DDBJ whole genome shotgun (WGS) entry which is preliminary data.</text>
</comment>
<feature type="domain" description="Aerobactin siderophore biosynthesis IucA/IucC N-terminal" evidence="1">
    <location>
        <begin position="131"/>
        <end position="331"/>
    </location>
</feature>
<name>A0ABR4LDH2_9EURO</name>
<dbReference type="PANTHER" id="PTHR34384">
    <property type="entry name" value="L-2,3-DIAMINOPROPANOATE--CITRATE LIGASE"/>
    <property type="match status" value="1"/>
</dbReference>
<feature type="domain" description="Aerobactin siderophore biosynthesis IucA/IucC-like C-terminal" evidence="2">
    <location>
        <begin position="351"/>
        <end position="496"/>
    </location>
</feature>
<proteinExistence type="predicted"/>
<evidence type="ECO:0000313" key="3">
    <source>
        <dbReference type="EMBL" id="KAL2862584.1"/>
    </source>
</evidence>
<dbReference type="Proteomes" id="UP001610432">
    <property type="component" value="Unassembled WGS sequence"/>
</dbReference>
<gene>
    <name evidence="3" type="ORF">BJX67DRAFT_385502</name>
</gene>
<dbReference type="Gene3D" id="1.10.510.40">
    <property type="match status" value="1"/>
</dbReference>
<organism evidence="3 4">
    <name type="scientific">Aspergillus lucknowensis</name>
    <dbReference type="NCBI Taxonomy" id="176173"/>
    <lineage>
        <taxon>Eukaryota</taxon>
        <taxon>Fungi</taxon>
        <taxon>Dikarya</taxon>
        <taxon>Ascomycota</taxon>
        <taxon>Pezizomycotina</taxon>
        <taxon>Eurotiomycetes</taxon>
        <taxon>Eurotiomycetidae</taxon>
        <taxon>Eurotiales</taxon>
        <taxon>Aspergillaceae</taxon>
        <taxon>Aspergillus</taxon>
        <taxon>Aspergillus subgen. Nidulantes</taxon>
    </lineage>
</organism>
<evidence type="ECO:0000259" key="1">
    <source>
        <dbReference type="Pfam" id="PF04183"/>
    </source>
</evidence>
<dbReference type="InterPro" id="IPR007310">
    <property type="entry name" value="Aerobactin_biosyn_IucA/IucC_N"/>
</dbReference>
<evidence type="ECO:0000259" key="2">
    <source>
        <dbReference type="Pfam" id="PF06276"/>
    </source>
</evidence>
<evidence type="ECO:0000313" key="4">
    <source>
        <dbReference type="Proteomes" id="UP001610432"/>
    </source>
</evidence>
<dbReference type="Pfam" id="PF06276">
    <property type="entry name" value="FhuF"/>
    <property type="match status" value="1"/>
</dbReference>
<dbReference type="InterPro" id="IPR037455">
    <property type="entry name" value="LucA/IucC-like"/>
</dbReference>
<reference evidence="3 4" key="1">
    <citation type="submission" date="2024-07" db="EMBL/GenBank/DDBJ databases">
        <title>Section-level genome sequencing and comparative genomics of Aspergillus sections Usti and Cavernicolus.</title>
        <authorList>
            <consortium name="Lawrence Berkeley National Laboratory"/>
            <person name="Nybo J.L."/>
            <person name="Vesth T.C."/>
            <person name="Theobald S."/>
            <person name="Frisvad J.C."/>
            <person name="Larsen T.O."/>
            <person name="Kjaerboelling I."/>
            <person name="Rothschild-Mancinelli K."/>
            <person name="Lyhne E.K."/>
            <person name="Kogle M.E."/>
            <person name="Barry K."/>
            <person name="Clum A."/>
            <person name="Na H."/>
            <person name="Ledsgaard L."/>
            <person name="Lin J."/>
            <person name="Lipzen A."/>
            <person name="Kuo A."/>
            <person name="Riley R."/>
            <person name="Mondo S."/>
            <person name="Labutti K."/>
            <person name="Haridas S."/>
            <person name="Pangalinan J."/>
            <person name="Salamov A.A."/>
            <person name="Simmons B.A."/>
            <person name="Magnuson J.K."/>
            <person name="Chen J."/>
            <person name="Drula E."/>
            <person name="Henrissat B."/>
            <person name="Wiebenga A."/>
            <person name="Lubbers R.J."/>
            <person name="Gomes A.C."/>
            <person name="Macurrencykelacurrency M.R."/>
            <person name="Stajich J."/>
            <person name="Grigoriev I.V."/>
            <person name="Mortensen U.H."/>
            <person name="De Vries R.P."/>
            <person name="Baker S.E."/>
            <person name="Andersen M.R."/>
        </authorList>
    </citation>
    <scope>NUCLEOTIDE SEQUENCE [LARGE SCALE GENOMIC DNA]</scope>
    <source>
        <strain evidence="3 4">CBS 449.75</strain>
    </source>
</reference>
<protein>
    <submittedName>
        <fullName evidence="3">IucC family-domain-containing protein</fullName>
    </submittedName>
</protein>
<sequence>MLKPLERKRAELASLARVAACLINERLVTSTFTDNSILLSHPETDETICVSLPRPPQFHEAVHASELSGKILYNDRSVLDGAGLMRIYGKWAKLNNERIDQICREFENSVQNLEKAYRQDWSLTIDSPAWAWEQAVVEGHGMHPWHRCRYPLVDDFETASIHFVSVPRAGLTLVGDYEGHISKLIPTQLNHQGDDQVIFPVHEYQLPNVKNAFPNARVLPCTISGRPQSSVRSISLPGADVDFCIKVPLAVKITSIVRTIRPWAITIGYRLEPILTVIENAAKTFGGSLRVIREVAAAASSSEHLGCIIRQSTESLVAETGDRIIVCAAVAEHIHDVWPDITTPEAKLDLLRDFCVHLFRAVLPSVLLHGFALQAHMQNLLIRLDPVSRDIRGFFVRDLGSFRVHRETFSASTSLDVDTAWVLTKSDSLEKVYRYILSVIHGDVASMIRALQVGMPGWKVARGELEKVIPAGDEMARRTWLESPECMSRAHLSMQLFGVERECTMTSIPNRFYYCQQGVSE</sequence>
<dbReference type="RefSeq" id="XP_070881563.1">
    <property type="nucleotide sequence ID" value="XM_071033870.1"/>
</dbReference>
<dbReference type="InterPro" id="IPR022770">
    <property type="entry name" value="IucA/IucC-like_C"/>
</dbReference>